<dbReference type="InterPro" id="IPR036396">
    <property type="entry name" value="Cyt_P450_sf"/>
</dbReference>
<evidence type="ECO:0000256" key="5">
    <source>
        <dbReference type="ARBA" id="ARBA00022692"/>
    </source>
</evidence>
<keyword evidence="16" id="KW-1185">Reference proteome</keyword>
<reference evidence="16" key="2">
    <citation type="submission" date="2015-01" db="EMBL/GenBank/DDBJ databases">
        <title>Evolutionary Origins and Diversification of the Mycorrhizal Mutualists.</title>
        <authorList>
            <consortium name="DOE Joint Genome Institute"/>
            <consortium name="Mycorrhizal Genomics Consortium"/>
            <person name="Kohler A."/>
            <person name="Kuo A."/>
            <person name="Nagy L.G."/>
            <person name="Floudas D."/>
            <person name="Copeland A."/>
            <person name="Barry K.W."/>
            <person name="Cichocki N."/>
            <person name="Veneault-Fourrey C."/>
            <person name="LaButti K."/>
            <person name="Lindquist E.A."/>
            <person name="Lipzen A."/>
            <person name="Lundell T."/>
            <person name="Morin E."/>
            <person name="Murat C."/>
            <person name="Riley R."/>
            <person name="Ohm R."/>
            <person name="Sun H."/>
            <person name="Tunlid A."/>
            <person name="Henrissat B."/>
            <person name="Grigoriev I.V."/>
            <person name="Hibbett D.S."/>
            <person name="Martin F."/>
        </authorList>
    </citation>
    <scope>NUCLEOTIDE SEQUENCE [LARGE SCALE GENOMIC DNA]</scope>
    <source>
        <strain evidence="16">MAFF 305830</strain>
    </source>
</reference>
<dbReference type="PANTHER" id="PTHR46206:SF5">
    <property type="entry name" value="P450, PUTATIVE (EUROFUNG)-RELATED"/>
    <property type="match status" value="1"/>
</dbReference>
<dbReference type="EMBL" id="KN824338">
    <property type="protein sequence ID" value="KIM23345.1"/>
    <property type="molecule type" value="Genomic_DNA"/>
</dbReference>
<gene>
    <name evidence="15" type="ORF">M408DRAFT_332371</name>
</gene>
<evidence type="ECO:0000256" key="2">
    <source>
        <dbReference type="ARBA" id="ARBA00004370"/>
    </source>
</evidence>
<dbReference type="PANTHER" id="PTHR46206">
    <property type="entry name" value="CYTOCHROME P450"/>
    <property type="match status" value="1"/>
</dbReference>
<dbReference type="InterPro" id="IPR017972">
    <property type="entry name" value="Cyt_P450_CS"/>
</dbReference>
<evidence type="ECO:0000256" key="14">
    <source>
        <dbReference type="SAM" id="MobiDB-lite"/>
    </source>
</evidence>
<organism evidence="15 16">
    <name type="scientific">Serendipita vermifera MAFF 305830</name>
    <dbReference type="NCBI Taxonomy" id="933852"/>
    <lineage>
        <taxon>Eukaryota</taxon>
        <taxon>Fungi</taxon>
        <taxon>Dikarya</taxon>
        <taxon>Basidiomycota</taxon>
        <taxon>Agaricomycotina</taxon>
        <taxon>Agaricomycetes</taxon>
        <taxon>Sebacinales</taxon>
        <taxon>Serendipitaceae</taxon>
        <taxon>Serendipita</taxon>
    </lineage>
</organism>
<dbReference type="Pfam" id="PF00067">
    <property type="entry name" value="p450"/>
    <property type="match status" value="1"/>
</dbReference>
<evidence type="ECO:0000256" key="3">
    <source>
        <dbReference type="ARBA" id="ARBA00010617"/>
    </source>
</evidence>
<comment type="similarity">
    <text evidence="3 13">Belongs to the cytochrome P450 family.</text>
</comment>
<name>A0A0C3AFA3_SERVB</name>
<comment type="subcellular location">
    <subcellularLocation>
        <location evidence="2">Membrane</location>
    </subcellularLocation>
</comment>
<dbReference type="GO" id="GO:0016020">
    <property type="term" value="C:membrane"/>
    <property type="evidence" value="ECO:0007669"/>
    <property type="project" value="UniProtKB-SubCell"/>
</dbReference>
<dbReference type="CDD" id="cd11041">
    <property type="entry name" value="CYP503A1-like"/>
    <property type="match status" value="1"/>
</dbReference>
<evidence type="ECO:0000313" key="16">
    <source>
        <dbReference type="Proteomes" id="UP000054097"/>
    </source>
</evidence>
<dbReference type="AlphaFoldDB" id="A0A0C3AFA3"/>
<dbReference type="Proteomes" id="UP000054097">
    <property type="component" value="Unassembled WGS sequence"/>
</dbReference>
<evidence type="ECO:0000256" key="4">
    <source>
        <dbReference type="ARBA" id="ARBA00022617"/>
    </source>
</evidence>
<dbReference type="GO" id="GO:0020037">
    <property type="term" value="F:heme binding"/>
    <property type="evidence" value="ECO:0007669"/>
    <property type="project" value="InterPro"/>
</dbReference>
<evidence type="ECO:0000256" key="7">
    <source>
        <dbReference type="ARBA" id="ARBA00022989"/>
    </source>
</evidence>
<evidence type="ECO:0000256" key="6">
    <source>
        <dbReference type="ARBA" id="ARBA00022723"/>
    </source>
</evidence>
<dbReference type="OrthoDB" id="1844152at2759"/>
<keyword evidence="6 12" id="KW-0479">Metal-binding</keyword>
<evidence type="ECO:0000313" key="15">
    <source>
        <dbReference type="EMBL" id="KIM23345.1"/>
    </source>
</evidence>
<evidence type="ECO:0000256" key="11">
    <source>
        <dbReference type="ARBA" id="ARBA00023136"/>
    </source>
</evidence>
<reference evidence="15 16" key="1">
    <citation type="submission" date="2014-04" db="EMBL/GenBank/DDBJ databases">
        <authorList>
            <consortium name="DOE Joint Genome Institute"/>
            <person name="Kuo A."/>
            <person name="Zuccaro A."/>
            <person name="Kohler A."/>
            <person name="Nagy L.G."/>
            <person name="Floudas D."/>
            <person name="Copeland A."/>
            <person name="Barry K.W."/>
            <person name="Cichocki N."/>
            <person name="Veneault-Fourrey C."/>
            <person name="LaButti K."/>
            <person name="Lindquist E.A."/>
            <person name="Lipzen A."/>
            <person name="Lundell T."/>
            <person name="Morin E."/>
            <person name="Murat C."/>
            <person name="Sun H."/>
            <person name="Tunlid A."/>
            <person name="Henrissat B."/>
            <person name="Grigoriev I.V."/>
            <person name="Hibbett D.S."/>
            <person name="Martin F."/>
            <person name="Nordberg H.P."/>
            <person name="Cantor M.N."/>
            <person name="Hua S.X."/>
        </authorList>
    </citation>
    <scope>NUCLEOTIDE SEQUENCE [LARGE SCALE GENOMIC DNA]</scope>
    <source>
        <strain evidence="15 16">MAFF 305830</strain>
    </source>
</reference>
<evidence type="ECO:0000256" key="1">
    <source>
        <dbReference type="ARBA" id="ARBA00001971"/>
    </source>
</evidence>
<accession>A0A0C3AFA3</accession>
<dbReference type="PRINTS" id="PR00465">
    <property type="entry name" value="EP450IV"/>
</dbReference>
<dbReference type="HOGENOM" id="CLU_022195_0_2_1"/>
<proteinExistence type="inferred from homology"/>
<evidence type="ECO:0000256" key="8">
    <source>
        <dbReference type="ARBA" id="ARBA00023002"/>
    </source>
</evidence>
<evidence type="ECO:0000256" key="12">
    <source>
        <dbReference type="PIRSR" id="PIRSR602403-1"/>
    </source>
</evidence>
<dbReference type="PROSITE" id="PS00086">
    <property type="entry name" value="CYTOCHROME_P450"/>
    <property type="match status" value="1"/>
</dbReference>
<feature type="region of interest" description="Disordered" evidence="14">
    <location>
        <begin position="1"/>
        <end position="23"/>
    </location>
</feature>
<evidence type="ECO:0000256" key="10">
    <source>
        <dbReference type="ARBA" id="ARBA00023033"/>
    </source>
</evidence>
<dbReference type="STRING" id="933852.A0A0C3AFA3"/>
<dbReference type="Gene3D" id="1.10.630.10">
    <property type="entry name" value="Cytochrome P450"/>
    <property type="match status" value="1"/>
</dbReference>
<dbReference type="InterPro" id="IPR002403">
    <property type="entry name" value="Cyt_P450_E_grp-IV"/>
</dbReference>
<keyword evidence="11" id="KW-0472">Membrane</keyword>
<evidence type="ECO:0000256" key="9">
    <source>
        <dbReference type="ARBA" id="ARBA00023004"/>
    </source>
</evidence>
<keyword evidence="9 12" id="KW-0408">Iron</keyword>
<comment type="cofactor">
    <cofactor evidence="1 12">
        <name>heme</name>
        <dbReference type="ChEBI" id="CHEBI:30413"/>
    </cofactor>
</comment>
<keyword evidence="7" id="KW-1133">Transmembrane helix</keyword>
<dbReference type="GO" id="GO:0005506">
    <property type="term" value="F:iron ion binding"/>
    <property type="evidence" value="ECO:0007669"/>
    <property type="project" value="InterPro"/>
</dbReference>
<keyword evidence="8 13" id="KW-0560">Oxidoreductase</keyword>
<dbReference type="GO" id="GO:0004497">
    <property type="term" value="F:monooxygenase activity"/>
    <property type="evidence" value="ECO:0007669"/>
    <property type="project" value="UniProtKB-KW"/>
</dbReference>
<keyword evidence="4 12" id="KW-0349">Heme</keyword>
<protein>
    <recommendedName>
        <fullName evidence="17">Cytochrome P450</fullName>
    </recommendedName>
</protein>
<sequence>METLRQWLAPSDPNASSQDESTTREAPYLVSGSWGLSLFSHIRSILWTDALVQRGYEQHRDDMFKMPFLGSWATVVSGKYVEEIARAPDSYLSFQEIANDQLQLEHLVGPELSRDHIHLALIRTLNRNLKGVYDEIADETEYSISSALKKGKDENDWTSVNVNQWVGDVVFGLNQRIFVGLPLCRDEEWAKAGQSEDTAMVLRAYLLKIFPKSKRGEVQQYISRFTSSMSVAREMLTKAIKERMAMTEEDRPNDMLSWTISRAPGEEPDLKIICGILGLLSLVAQGTTSMSFGHALLYLVAHPEHASILHEDILQAMDGGDLTYQSLERMHKLDSFLRETQRLSTISNVSLGRIVMQDFTFSNGVRVPAGEMIQAVATGVHRDPAYYSDPLEFKPWRFYELAQAETLSTDRAATKYNMVGTSTTYLTWGLGKHACPGRWYATMIMKHLMAYLILHYDLKLPDSANGQRPADWNLTGACIPNTKANILLRRKEDNTIN</sequence>
<dbReference type="GO" id="GO:0016705">
    <property type="term" value="F:oxidoreductase activity, acting on paired donors, with incorporation or reduction of molecular oxygen"/>
    <property type="evidence" value="ECO:0007669"/>
    <property type="project" value="InterPro"/>
</dbReference>
<feature type="binding site" description="axial binding residue" evidence="12">
    <location>
        <position position="435"/>
    </location>
    <ligand>
        <name>heme</name>
        <dbReference type="ChEBI" id="CHEBI:30413"/>
    </ligand>
    <ligandPart>
        <name>Fe</name>
        <dbReference type="ChEBI" id="CHEBI:18248"/>
    </ligandPart>
</feature>
<keyword evidence="5" id="KW-0812">Transmembrane</keyword>
<keyword evidence="10 13" id="KW-0503">Monooxygenase</keyword>
<dbReference type="SUPFAM" id="SSF48264">
    <property type="entry name" value="Cytochrome P450"/>
    <property type="match status" value="1"/>
</dbReference>
<dbReference type="InterPro" id="IPR001128">
    <property type="entry name" value="Cyt_P450"/>
</dbReference>
<evidence type="ECO:0008006" key="17">
    <source>
        <dbReference type="Google" id="ProtNLM"/>
    </source>
</evidence>
<evidence type="ECO:0000256" key="13">
    <source>
        <dbReference type="RuleBase" id="RU000461"/>
    </source>
</evidence>